<feature type="region of interest" description="Disordered" evidence="1">
    <location>
        <begin position="77"/>
        <end position="102"/>
    </location>
</feature>
<dbReference type="Pfam" id="PF15937">
    <property type="entry name" value="PrlF_antitoxin"/>
    <property type="match status" value="1"/>
</dbReference>
<dbReference type="Gene3D" id="2.10.260.10">
    <property type="match status" value="1"/>
</dbReference>
<dbReference type="AlphaFoldDB" id="A0A5J6PYK6"/>
<dbReference type="RefSeq" id="WP_151050471.1">
    <property type="nucleotide sequence ID" value="NZ_CP031700.1"/>
</dbReference>
<feature type="compositionally biased region" description="Polar residues" evidence="1">
    <location>
        <begin position="77"/>
        <end position="87"/>
    </location>
</feature>
<evidence type="ECO:0000313" key="3">
    <source>
        <dbReference type="EMBL" id="QEY25800.1"/>
    </source>
</evidence>
<evidence type="ECO:0000256" key="1">
    <source>
        <dbReference type="SAM" id="MobiDB-lite"/>
    </source>
</evidence>
<gene>
    <name evidence="3" type="ORF">D0T92_04100</name>
</gene>
<dbReference type="EMBL" id="CP031700">
    <property type="protein sequence ID" value="QEY25800.1"/>
    <property type="molecule type" value="Genomic_DNA"/>
</dbReference>
<evidence type="ECO:0000259" key="2">
    <source>
        <dbReference type="SMART" id="SM00966"/>
    </source>
</evidence>
<dbReference type="SMART" id="SM00966">
    <property type="entry name" value="SpoVT_AbrB"/>
    <property type="match status" value="1"/>
</dbReference>
<dbReference type="SUPFAM" id="SSF89447">
    <property type="entry name" value="AbrB/MazE/MraZ-like"/>
    <property type="match status" value="1"/>
</dbReference>
<dbReference type="InterPro" id="IPR037914">
    <property type="entry name" value="SpoVT-AbrB_sf"/>
</dbReference>
<sequence>MSMKTIYNAVSTLTSKNQTTIPEPVRKALGLGKQDKIRFLVLEGGKVLLEKNTPEQDEFDRDPVVGHFLHFLETSMLNNPDSISPASKSRYERYRKLAGGEQ</sequence>
<dbReference type="OrthoDB" id="426345at2"/>
<accession>A0A5J6PYK6</accession>
<dbReference type="InterPro" id="IPR007159">
    <property type="entry name" value="SpoVT-AbrB_dom"/>
</dbReference>
<dbReference type="KEGG" id="nzl:D0T92_04100"/>
<dbReference type="GO" id="GO:0003677">
    <property type="term" value="F:DNA binding"/>
    <property type="evidence" value="ECO:0007669"/>
    <property type="project" value="InterPro"/>
</dbReference>
<protein>
    <recommendedName>
        <fullName evidence="2">SpoVT-AbrB domain-containing protein</fullName>
    </recommendedName>
</protein>
<dbReference type="InterPro" id="IPR031848">
    <property type="entry name" value="PrlF_antitoxin"/>
</dbReference>
<feature type="domain" description="SpoVT-AbrB" evidence="2">
    <location>
        <begin position="11"/>
        <end position="57"/>
    </location>
</feature>
<organism evidence="3 4">
    <name type="scientific">Neisseria zalophi</name>
    <dbReference type="NCBI Taxonomy" id="640030"/>
    <lineage>
        <taxon>Bacteria</taxon>
        <taxon>Pseudomonadati</taxon>
        <taxon>Pseudomonadota</taxon>
        <taxon>Betaproteobacteria</taxon>
        <taxon>Neisseriales</taxon>
        <taxon>Neisseriaceae</taxon>
        <taxon>Neisseria</taxon>
    </lineage>
</organism>
<proteinExistence type="predicted"/>
<reference evidence="3 4" key="1">
    <citation type="submission" date="2018-08" db="EMBL/GenBank/DDBJ databases">
        <title>Neisseria zalophi ATCC BAA-2455 complete genome.</title>
        <authorList>
            <person name="Veseli I.A."/>
            <person name="Buttler R."/>
            <person name="Mascarenhas dos Santos A.C."/>
            <person name="Pombert J.-F."/>
        </authorList>
    </citation>
    <scope>NUCLEOTIDE SEQUENCE [LARGE SCALE GENOMIC DNA]</scope>
    <source>
        <strain evidence="3 4">ATCC BAA-2455</strain>
    </source>
</reference>
<dbReference type="Proteomes" id="UP000325713">
    <property type="component" value="Chromosome"/>
</dbReference>
<dbReference type="GO" id="GO:0097351">
    <property type="term" value="F:toxin sequestering activity"/>
    <property type="evidence" value="ECO:0007669"/>
    <property type="project" value="InterPro"/>
</dbReference>
<dbReference type="GO" id="GO:0003700">
    <property type="term" value="F:DNA-binding transcription factor activity"/>
    <property type="evidence" value="ECO:0007669"/>
    <property type="project" value="InterPro"/>
</dbReference>
<dbReference type="GO" id="GO:0001558">
    <property type="term" value="P:regulation of cell growth"/>
    <property type="evidence" value="ECO:0007669"/>
    <property type="project" value="InterPro"/>
</dbReference>
<keyword evidence="4" id="KW-1185">Reference proteome</keyword>
<name>A0A5J6PYK6_9NEIS</name>
<evidence type="ECO:0000313" key="4">
    <source>
        <dbReference type="Proteomes" id="UP000325713"/>
    </source>
</evidence>